<keyword evidence="7" id="KW-1133">Transmembrane helix</keyword>
<dbReference type="EMBL" id="EF134719">
    <property type="protein sequence ID" value="ABO37163.1"/>
    <property type="molecule type" value="mRNA"/>
</dbReference>
<evidence type="ECO:0000256" key="2">
    <source>
        <dbReference type="ARBA" id="ARBA00006003"/>
    </source>
</evidence>
<dbReference type="Proteomes" id="UP000007110">
    <property type="component" value="Unassembled WGS sequence"/>
</dbReference>
<dbReference type="CTD" id="100144874"/>
<keyword evidence="9" id="KW-0472">Membrane</keyword>
<keyword evidence="5" id="KW-0812">Transmembrane</keyword>
<evidence type="ECO:0000256" key="9">
    <source>
        <dbReference type="ARBA" id="ARBA00023136"/>
    </source>
</evidence>
<keyword evidence="6" id="KW-0735">Signal-anchor</keyword>
<comment type="subcellular location">
    <subcellularLocation>
        <location evidence="1">Golgi apparatus membrane</location>
        <topology evidence="1">Single-pass type II membrane protein</topology>
    </subcellularLocation>
</comment>
<dbReference type="GO" id="GO:0000139">
    <property type="term" value="C:Golgi membrane"/>
    <property type="evidence" value="ECO:0007669"/>
    <property type="project" value="UniProtKB-SubCell"/>
</dbReference>
<evidence type="ECO:0000313" key="15">
    <source>
        <dbReference type="Proteomes" id="UP000007110"/>
    </source>
</evidence>
<dbReference type="InterPro" id="IPR012163">
    <property type="entry name" value="Sialyl_trans"/>
</dbReference>
<organism evidence="13">
    <name type="scientific">Strongylocentrotus purpuratus</name>
    <name type="common">Purple sea urchin</name>
    <dbReference type="NCBI Taxonomy" id="7668"/>
    <lineage>
        <taxon>Eukaryota</taxon>
        <taxon>Metazoa</taxon>
        <taxon>Echinodermata</taxon>
        <taxon>Eleutherozoa</taxon>
        <taxon>Echinozoa</taxon>
        <taxon>Echinoidea</taxon>
        <taxon>Euechinoidea</taxon>
        <taxon>Echinacea</taxon>
        <taxon>Camarodonta</taxon>
        <taxon>Echinidea</taxon>
        <taxon>Strongylocentrotidae</taxon>
        <taxon>Strongylocentrotus</taxon>
    </lineage>
</organism>
<dbReference type="GO" id="GO:0003828">
    <property type="term" value="F:alpha-N-acetylneuraminate alpha-2,8-sialyltransferase activity"/>
    <property type="evidence" value="ECO:0000318"/>
    <property type="project" value="GO_Central"/>
</dbReference>
<dbReference type="FunCoup" id="A9P6R7">
    <property type="interactions" value="115"/>
</dbReference>
<evidence type="ECO:0000256" key="8">
    <source>
        <dbReference type="ARBA" id="ARBA00023034"/>
    </source>
</evidence>
<keyword evidence="4 13" id="KW-0808">Transferase</keyword>
<dbReference type="Pfam" id="PF00777">
    <property type="entry name" value="Glyco_transf_29"/>
    <property type="match status" value="1"/>
</dbReference>
<keyword evidence="10" id="KW-1015">Disulfide bond</keyword>
<accession>A9P6R7</accession>
<evidence type="ECO:0000256" key="4">
    <source>
        <dbReference type="ARBA" id="ARBA00022679"/>
    </source>
</evidence>
<reference evidence="14" key="3">
    <citation type="submission" date="2021-01" db="UniProtKB">
        <authorList>
            <consortium name="EnsemblMetazoa"/>
        </authorList>
    </citation>
    <scope>IDENTIFICATION</scope>
</reference>
<keyword evidence="3 13" id="KW-0328">Glycosyltransferase</keyword>
<comment type="similarity">
    <text evidence="2">Belongs to the glycosyltransferase 29 family.</text>
</comment>
<dbReference type="GO" id="GO:0009311">
    <property type="term" value="P:oligosaccharide metabolic process"/>
    <property type="evidence" value="ECO:0000318"/>
    <property type="project" value="GO_Central"/>
</dbReference>
<evidence type="ECO:0000256" key="5">
    <source>
        <dbReference type="ARBA" id="ARBA00022692"/>
    </source>
</evidence>
<dbReference type="GeneID" id="100144874"/>
<keyword evidence="8" id="KW-0333">Golgi apparatus</keyword>
<dbReference type="OrthoDB" id="10264956at2759"/>
<dbReference type="PIRSF" id="PIRSF005557">
    <property type="entry name" value="Sialyl_trans"/>
    <property type="match status" value="1"/>
</dbReference>
<evidence type="ECO:0000256" key="1">
    <source>
        <dbReference type="ARBA" id="ARBA00004323"/>
    </source>
</evidence>
<reference evidence="13" key="1">
    <citation type="submission" date="2006-11" db="EMBL/GenBank/DDBJ databases">
        <title>Advances in the evolution of vertebrate syalyltransferases.</title>
        <authorList>
            <person name="Harduin-Lepers A."/>
            <person name="Petit D.P."/>
            <person name="Petit J.-M."/>
            <person name="Oriol R."/>
        </authorList>
    </citation>
    <scope>NUCLEOTIDE SEQUENCE</scope>
</reference>
<dbReference type="KEGG" id="spu:100144874"/>
<dbReference type="GO" id="GO:0006491">
    <property type="term" value="P:N-glycan processing"/>
    <property type="evidence" value="ECO:0000318"/>
    <property type="project" value="GO_Central"/>
</dbReference>
<keyword evidence="15" id="KW-1185">Reference proteome</keyword>
<dbReference type="CDD" id="cd23963">
    <property type="entry name" value="GT29_ST8SIA"/>
    <property type="match status" value="1"/>
</dbReference>
<evidence type="ECO:0000256" key="7">
    <source>
        <dbReference type="ARBA" id="ARBA00022989"/>
    </source>
</evidence>
<evidence type="ECO:0000256" key="10">
    <source>
        <dbReference type="ARBA" id="ARBA00023157"/>
    </source>
</evidence>
<sequence length="317" mass="36438">MKNNSMLSKIWNFRDIGDQLLYVYEKLVKKDWTANQTNAHSLRQELARYRPELNDSTTIILHQKNVKINETIKQVYSKEPIKITPEIFHRLSKSDPIGLPKGKRYHSCALVGNSGSILHSGCGERIDKHDYVIRCNLAPLAPFKVDAGLKNDYITMNPSIIRTRYRRFRTRKAIKKFNVDVSKYSGILSIPCFGIRLPEVMKAFKLFKGKKPKMACMNTKHFQSVIDFWGSTGAIDKGLSTGFYMVSMAIQLCDEIDLYGFWPFSSRFESNKTDVAYHYFDNIRPDTAEKHHAMDQEFSIIVQLHNLGIVNLNIGSC</sequence>
<proteinExistence type="evidence at transcript level"/>
<dbReference type="InterPro" id="IPR050943">
    <property type="entry name" value="Glycosyltr_29_Sialyltrsf"/>
</dbReference>
<dbReference type="Gene3D" id="3.90.1480.20">
    <property type="entry name" value="Glycosyl transferase family 29"/>
    <property type="match status" value="1"/>
</dbReference>
<protein>
    <submittedName>
        <fullName evidence="13">ST8 alpha-N-acetyl-neuraminide alpha-2,8-sialyltransferase 9</fullName>
    </submittedName>
</protein>
<dbReference type="InterPro" id="IPR001675">
    <property type="entry name" value="Glyco_trans_29"/>
</dbReference>
<dbReference type="AlphaFoldDB" id="A9P6R7"/>
<dbReference type="RefSeq" id="NP_001119782.1">
    <property type="nucleotide sequence ID" value="NM_001126310.1"/>
</dbReference>
<dbReference type="OMA" id="WIFRLLM"/>
<feature type="disulfide bond" evidence="12">
    <location>
        <begin position="108"/>
        <end position="253"/>
    </location>
</feature>
<dbReference type="CAZy" id="GT29">
    <property type="family name" value="Glycosyltransferase Family 29"/>
</dbReference>
<dbReference type="PANTHER" id="PTHR11987:SF54">
    <property type="entry name" value="ST8 ALPHA-N-ACETYL-NEURAMINIDE ALPHA-2,8-SIALYLTRANSFERASE 6"/>
    <property type="match status" value="1"/>
</dbReference>
<reference evidence="15" key="2">
    <citation type="submission" date="2015-02" db="EMBL/GenBank/DDBJ databases">
        <title>Genome sequencing for Strongylocentrotus purpuratus.</title>
        <authorList>
            <person name="Murali S."/>
            <person name="Liu Y."/>
            <person name="Vee V."/>
            <person name="English A."/>
            <person name="Wang M."/>
            <person name="Skinner E."/>
            <person name="Han Y."/>
            <person name="Muzny D.M."/>
            <person name="Worley K.C."/>
            <person name="Gibbs R.A."/>
        </authorList>
    </citation>
    <scope>NUCLEOTIDE SEQUENCE</scope>
</reference>
<name>A9P6R7_STRPU</name>
<dbReference type="EnsemblMetazoa" id="NM_001126310">
    <property type="protein sequence ID" value="NP_001119782"/>
    <property type="gene ID" value="GeneID_100144874"/>
</dbReference>
<keyword evidence="11" id="KW-0325">Glycoprotein</keyword>
<evidence type="ECO:0000313" key="13">
    <source>
        <dbReference type="EMBL" id="ABO37163.1"/>
    </source>
</evidence>
<evidence type="ECO:0000256" key="11">
    <source>
        <dbReference type="ARBA" id="ARBA00023180"/>
    </source>
</evidence>
<evidence type="ECO:0000256" key="12">
    <source>
        <dbReference type="PIRSR" id="PIRSR005557-2"/>
    </source>
</evidence>
<evidence type="ECO:0000313" key="14">
    <source>
        <dbReference type="EnsemblMetazoa" id="NP_001119782"/>
    </source>
</evidence>
<dbReference type="InParanoid" id="A9P6R7"/>
<evidence type="ECO:0000256" key="6">
    <source>
        <dbReference type="ARBA" id="ARBA00022968"/>
    </source>
</evidence>
<dbReference type="PANTHER" id="PTHR11987">
    <property type="entry name" value="ALPHA-2,8-SIALYLTRANSFERASE"/>
    <property type="match status" value="1"/>
</dbReference>
<dbReference type="InterPro" id="IPR038578">
    <property type="entry name" value="GT29-like_sf"/>
</dbReference>
<evidence type="ECO:0000256" key="3">
    <source>
        <dbReference type="ARBA" id="ARBA00022676"/>
    </source>
</evidence>